<evidence type="ECO:0000256" key="2">
    <source>
        <dbReference type="ARBA" id="ARBA00023004"/>
    </source>
</evidence>
<accession>A0A3R6FK44</accession>
<dbReference type="PANTHER" id="PTHR43432:SF3">
    <property type="entry name" value="SLR0285 PROTEIN"/>
    <property type="match status" value="1"/>
</dbReference>
<reference evidence="4 5" key="1">
    <citation type="submission" date="2018-08" db="EMBL/GenBank/DDBJ databases">
        <title>A genome reference for cultivated species of the human gut microbiota.</title>
        <authorList>
            <person name="Zou Y."/>
            <person name="Xue W."/>
            <person name="Luo G."/>
        </authorList>
    </citation>
    <scope>NUCLEOTIDE SEQUENCE [LARGE SCALE GENOMIC DNA]</scope>
    <source>
        <strain evidence="4 5">AF42-9</strain>
    </source>
</reference>
<evidence type="ECO:0000256" key="3">
    <source>
        <dbReference type="ARBA" id="ARBA00023014"/>
    </source>
</evidence>
<keyword evidence="1" id="KW-0479">Metal-binding</keyword>
<protein>
    <recommendedName>
        <fullName evidence="6">Radical SAM protein</fullName>
    </recommendedName>
</protein>
<keyword evidence="5" id="KW-1185">Reference proteome</keyword>
<evidence type="ECO:0008006" key="6">
    <source>
        <dbReference type="Google" id="ProtNLM"/>
    </source>
</evidence>
<comment type="caution">
    <text evidence="4">The sequence shown here is derived from an EMBL/GenBank/DDBJ whole genome shotgun (WGS) entry which is preliminary data.</text>
</comment>
<dbReference type="Gene3D" id="3.80.30.30">
    <property type="match status" value="1"/>
</dbReference>
<keyword evidence="2" id="KW-0408">Iron</keyword>
<dbReference type="PANTHER" id="PTHR43432">
    <property type="entry name" value="SLR0285 PROTEIN"/>
    <property type="match status" value="1"/>
</dbReference>
<organism evidence="4 5">
    <name type="scientific">Leyella stercorea</name>
    <dbReference type="NCBI Taxonomy" id="363265"/>
    <lineage>
        <taxon>Bacteria</taxon>
        <taxon>Pseudomonadati</taxon>
        <taxon>Bacteroidota</taxon>
        <taxon>Bacteroidia</taxon>
        <taxon>Bacteroidales</taxon>
        <taxon>Prevotellaceae</taxon>
        <taxon>Leyella</taxon>
    </lineage>
</organism>
<keyword evidence="3" id="KW-0411">Iron-sulfur</keyword>
<evidence type="ECO:0000256" key="1">
    <source>
        <dbReference type="ARBA" id="ARBA00022723"/>
    </source>
</evidence>
<dbReference type="GO" id="GO:0046872">
    <property type="term" value="F:metal ion binding"/>
    <property type="evidence" value="ECO:0007669"/>
    <property type="project" value="UniProtKB-KW"/>
</dbReference>
<proteinExistence type="predicted"/>
<evidence type="ECO:0000313" key="5">
    <source>
        <dbReference type="Proteomes" id="UP000286598"/>
    </source>
</evidence>
<dbReference type="InterPro" id="IPR040086">
    <property type="entry name" value="MJ0683-like"/>
</dbReference>
<dbReference type="OrthoDB" id="9785699at2"/>
<dbReference type="GO" id="GO:0051536">
    <property type="term" value="F:iron-sulfur cluster binding"/>
    <property type="evidence" value="ECO:0007669"/>
    <property type="project" value="UniProtKB-KW"/>
</dbReference>
<name>A0A3R6FK44_9BACT</name>
<dbReference type="EMBL" id="QRNO01000031">
    <property type="protein sequence ID" value="RHK50458.1"/>
    <property type="molecule type" value="Genomic_DNA"/>
</dbReference>
<gene>
    <name evidence="4" type="ORF">DW060_07390</name>
</gene>
<sequence>MKAIYKVNGKAAKYSPFACDLYNGCPHECSYCHNNHSSMSKTLGGKTVRLKKQLVDEDTAYEIFCKELARYRSEIISSGSPLHFSFVSDPCLSETIELNWKCIDYTISQGVPVQVLTKRADWLFHPAVQNALCHKDLIKVGFSLTGCDALEPGASPNAERISAINFLHFAGISTWASIEPIIDPHRSLCMIARTVNCCDHYKVGILSGKKKYSPQQIRDFMDVVKSFDFLSVYCKNSTIKCSKKITWI</sequence>
<evidence type="ECO:0000313" key="4">
    <source>
        <dbReference type="EMBL" id="RHK50458.1"/>
    </source>
</evidence>
<dbReference type="AlphaFoldDB" id="A0A3R6FK44"/>
<dbReference type="Proteomes" id="UP000286598">
    <property type="component" value="Unassembled WGS sequence"/>
</dbReference>